<accession>A0A162A0Y5</accession>
<dbReference type="Proteomes" id="UP000076643">
    <property type="component" value="Unassembled WGS sequence"/>
</dbReference>
<comment type="caution">
    <text evidence="2">The sequence shown here is derived from an EMBL/GenBank/DDBJ whole genome shotgun (WGS) entry which is preliminary data.</text>
</comment>
<protein>
    <recommendedName>
        <fullName evidence="4">EF-hand domain-containing protein</fullName>
    </recommendedName>
</protein>
<dbReference type="EMBL" id="AUYB01000092">
    <property type="protein sequence ID" value="KZN40995.1"/>
    <property type="molecule type" value="Genomic_DNA"/>
</dbReference>
<sequence length="172" mass="19111">MISKIIARVVIGAIWVFSSASSAHLMVAEHGTLNFDDSGAYYMVISVPALSFAEADIDNSGSLSVSEFKAKKDQIILAILDKVWMTQNERKKPLQGIMVSPQVAHHGNRDHIDQIVVMGKFIDVDHRQNLMFHSSLFGSDGEQKLAITAKFKRLGIKQKFVLTPQQINAKVF</sequence>
<proteinExistence type="predicted"/>
<dbReference type="AlphaFoldDB" id="A0A162A0Y5"/>
<keyword evidence="3" id="KW-1185">Reference proteome</keyword>
<organism evidence="2 3">
    <name type="scientific">Pseudoalteromonas luteoviolacea DSM 6061</name>
    <dbReference type="NCBI Taxonomy" id="1365250"/>
    <lineage>
        <taxon>Bacteria</taxon>
        <taxon>Pseudomonadati</taxon>
        <taxon>Pseudomonadota</taxon>
        <taxon>Gammaproteobacteria</taxon>
        <taxon>Alteromonadales</taxon>
        <taxon>Pseudoalteromonadaceae</taxon>
        <taxon>Pseudoalteromonas</taxon>
    </lineage>
</organism>
<name>A0A162A0Y5_9GAMM</name>
<evidence type="ECO:0000313" key="2">
    <source>
        <dbReference type="EMBL" id="KZN40995.1"/>
    </source>
</evidence>
<feature type="signal peptide" evidence="1">
    <location>
        <begin position="1"/>
        <end position="22"/>
    </location>
</feature>
<evidence type="ECO:0008006" key="4">
    <source>
        <dbReference type="Google" id="ProtNLM"/>
    </source>
</evidence>
<feature type="chain" id="PRO_5007830798" description="EF-hand domain-containing protein" evidence="1">
    <location>
        <begin position="23"/>
        <end position="172"/>
    </location>
</feature>
<gene>
    <name evidence="2" type="ORF">N475_01045</name>
</gene>
<dbReference type="InterPro" id="IPR018247">
    <property type="entry name" value="EF_Hand_1_Ca_BS"/>
</dbReference>
<dbReference type="RefSeq" id="WP_063364894.1">
    <property type="nucleotide sequence ID" value="NZ_AQHB01000023.1"/>
</dbReference>
<dbReference type="PATRIC" id="fig|1365250.3.peg.1359"/>
<evidence type="ECO:0000256" key="1">
    <source>
        <dbReference type="SAM" id="SignalP"/>
    </source>
</evidence>
<keyword evidence="1" id="KW-0732">Signal</keyword>
<evidence type="ECO:0000313" key="3">
    <source>
        <dbReference type="Proteomes" id="UP000076643"/>
    </source>
</evidence>
<reference evidence="2 3" key="1">
    <citation type="submission" date="2013-07" db="EMBL/GenBank/DDBJ databases">
        <title>Comparative Genomic and Metabolomic Analysis of Twelve Strains of Pseudoalteromonas luteoviolacea.</title>
        <authorList>
            <person name="Vynne N.G."/>
            <person name="Mansson M."/>
            <person name="Gram L."/>
        </authorList>
    </citation>
    <scope>NUCLEOTIDE SEQUENCE [LARGE SCALE GENOMIC DNA]</scope>
    <source>
        <strain evidence="2 3">DSM 6061</strain>
    </source>
</reference>
<dbReference type="PROSITE" id="PS00018">
    <property type="entry name" value="EF_HAND_1"/>
    <property type="match status" value="1"/>
</dbReference>